<gene>
    <name evidence="1" type="ORF">UFOVP1290_238</name>
</gene>
<organism evidence="1">
    <name type="scientific">uncultured Caudovirales phage</name>
    <dbReference type="NCBI Taxonomy" id="2100421"/>
    <lineage>
        <taxon>Viruses</taxon>
        <taxon>Duplodnaviria</taxon>
        <taxon>Heunggongvirae</taxon>
        <taxon>Uroviricota</taxon>
        <taxon>Caudoviricetes</taxon>
        <taxon>Peduoviridae</taxon>
        <taxon>Maltschvirus</taxon>
        <taxon>Maltschvirus maltsch</taxon>
    </lineage>
</organism>
<sequence length="91" mass="10391">MKFFQDDQVRYVGTQHAQEFRAKKVGVGIVIAKVGAQDNAYVCEFGDDAYVMPETSLMKFVPTEKELKEASENQAEVVVTRRRKRTSDEDE</sequence>
<evidence type="ECO:0000313" key="1">
    <source>
        <dbReference type="EMBL" id="CAB4196718.1"/>
    </source>
</evidence>
<name>A0A6J5RT01_9CAUD</name>
<accession>A0A6J5RT01</accession>
<protein>
    <submittedName>
        <fullName evidence="1">Uncharacterized protein</fullName>
    </submittedName>
</protein>
<proteinExistence type="predicted"/>
<reference evidence="1" key="1">
    <citation type="submission" date="2020-05" db="EMBL/GenBank/DDBJ databases">
        <authorList>
            <person name="Chiriac C."/>
            <person name="Salcher M."/>
            <person name="Ghai R."/>
            <person name="Kavagutti S V."/>
        </authorList>
    </citation>
    <scope>NUCLEOTIDE SEQUENCE</scope>
</reference>
<dbReference type="EMBL" id="LR797252">
    <property type="protein sequence ID" value="CAB4196718.1"/>
    <property type="molecule type" value="Genomic_DNA"/>
</dbReference>